<organism evidence="2 3">
    <name type="scientific">Aldrovandia affinis</name>
    <dbReference type="NCBI Taxonomy" id="143900"/>
    <lineage>
        <taxon>Eukaryota</taxon>
        <taxon>Metazoa</taxon>
        <taxon>Chordata</taxon>
        <taxon>Craniata</taxon>
        <taxon>Vertebrata</taxon>
        <taxon>Euteleostomi</taxon>
        <taxon>Actinopterygii</taxon>
        <taxon>Neopterygii</taxon>
        <taxon>Teleostei</taxon>
        <taxon>Notacanthiformes</taxon>
        <taxon>Halosauridae</taxon>
        <taxon>Aldrovandia</taxon>
    </lineage>
</organism>
<dbReference type="AlphaFoldDB" id="A0AAD7R709"/>
<keyword evidence="3" id="KW-1185">Reference proteome</keyword>
<feature type="region of interest" description="Disordered" evidence="1">
    <location>
        <begin position="162"/>
        <end position="359"/>
    </location>
</feature>
<feature type="compositionally biased region" description="Low complexity" evidence="1">
    <location>
        <begin position="56"/>
        <end position="65"/>
    </location>
</feature>
<feature type="compositionally biased region" description="Basic and acidic residues" evidence="1">
    <location>
        <begin position="66"/>
        <end position="92"/>
    </location>
</feature>
<comment type="caution">
    <text evidence="2">The sequence shown here is derived from an EMBL/GenBank/DDBJ whole genome shotgun (WGS) entry which is preliminary data.</text>
</comment>
<feature type="non-terminal residue" evidence="2">
    <location>
        <position position="1"/>
    </location>
</feature>
<sequence>AIVVQQDSHIELQRAWAQEQEGVRAGRGRGGAGGGALLEQEKQRNLERQREEMARFQRLQSQQRQEQARWEREREREQESAAAREEELRGREEECARLEARLQEERAELEAQREQYQQDLERLRESTRAVEKERERLEQQSRLKKNKAAGLAEHTQVLSNSFNGDFLAPKPHLRPALSIAPGDQAERPPEVPPRRESMLNPAPKAEPPIHLISATNQLHKQSTVRQQIPTKLALGRRERDHTRSNSASLDLRQMLPMKLSGKDDSSLRGRRSISPYPPSQPDPAPSRTPAPPPPTLRASTDTPPDAPTWSSTRPPRRTSSSSDLRLLHRSASWAGREGTNLTFKTPSFPLTSSIRRPSR</sequence>
<dbReference type="InterPro" id="IPR053089">
    <property type="entry name" value="Rho_GEF18"/>
</dbReference>
<evidence type="ECO:0000313" key="2">
    <source>
        <dbReference type="EMBL" id="KAJ8362546.1"/>
    </source>
</evidence>
<reference evidence="2" key="1">
    <citation type="journal article" date="2023" name="Science">
        <title>Genome structures resolve the early diversification of teleost fishes.</title>
        <authorList>
            <person name="Parey E."/>
            <person name="Louis A."/>
            <person name="Montfort J."/>
            <person name="Bouchez O."/>
            <person name="Roques C."/>
            <person name="Iampietro C."/>
            <person name="Lluch J."/>
            <person name="Castinel A."/>
            <person name="Donnadieu C."/>
            <person name="Desvignes T."/>
            <person name="Floi Bucao C."/>
            <person name="Jouanno E."/>
            <person name="Wen M."/>
            <person name="Mejri S."/>
            <person name="Dirks R."/>
            <person name="Jansen H."/>
            <person name="Henkel C."/>
            <person name="Chen W.J."/>
            <person name="Zahm M."/>
            <person name="Cabau C."/>
            <person name="Klopp C."/>
            <person name="Thompson A.W."/>
            <person name="Robinson-Rechavi M."/>
            <person name="Braasch I."/>
            <person name="Lecointre G."/>
            <person name="Bobe J."/>
            <person name="Postlethwait J.H."/>
            <person name="Berthelot C."/>
            <person name="Roest Crollius H."/>
            <person name="Guiguen Y."/>
        </authorList>
    </citation>
    <scope>NUCLEOTIDE SEQUENCE</scope>
    <source>
        <strain evidence="2">NC1722</strain>
    </source>
</reference>
<feature type="compositionally biased region" description="Pro residues" evidence="1">
    <location>
        <begin position="275"/>
        <end position="295"/>
    </location>
</feature>
<evidence type="ECO:0000256" key="1">
    <source>
        <dbReference type="SAM" id="MobiDB-lite"/>
    </source>
</evidence>
<gene>
    <name evidence="2" type="ORF">AAFF_G00369590</name>
</gene>
<dbReference type="PANTHER" id="PTHR47440">
    <property type="entry name" value="RIKEN CDNA A430078G23 GENE"/>
    <property type="match status" value="1"/>
</dbReference>
<evidence type="ECO:0000313" key="3">
    <source>
        <dbReference type="Proteomes" id="UP001221898"/>
    </source>
</evidence>
<dbReference type="EMBL" id="JAINUG010000641">
    <property type="protein sequence ID" value="KAJ8362546.1"/>
    <property type="molecule type" value="Genomic_DNA"/>
</dbReference>
<feature type="compositionally biased region" description="Basic and acidic residues" evidence="1">
    <location>
        <begin position="119"/>
        <end position="141"/>
    </location>
</feature>
<feature type="compositionally biased region" description="Polar residues" evidence="1">
    <location>
        <begin position="213"/>
        <end position="229"/>
    </location>
</feature>
<feature type="compositionally biased region" description="Basic and acidic residues" evidence="1">
    <location>
        <begin position="39"/>
        <end position="55"/>
    </location>
</feature>
<proteinExistence type="predicted"/>
<feature type="region of interest" description="Disordered" evidence="1">
    <location>
        <begin position="108"/>
        <end position="150"/>
    </location>
</feature>
<protein>
    <submittedName>
        <fullName evidence="2">Uncharacterized protein</fullName>
    </submittedName>
</protein>
<accession>A0AAD7R709</accession>
<dbReference type="Proteomes" id="UP001221898">
    <property type="component" value="Unassembled WGS sequence"/>
</dbReference>
<feature type="compositionally biased region" description="Basic and acidic residues" evidence="1">
    <location>
        <begin position="184"/>
        <end position="197"/>
    </location>
</feature>
<name>A0AAD7R709_9TELE</name>
<feature type="compositionally biased region" description="Polar residues" evidence="1">
    <location>
        <begin position="339"/>
        <end position="359"/>
    </location>
</feature>
<dbReference type="PANTHER" id="PTHR47440:SF1">
    <property type="entry name" value="RHO_RAC GUANINE NUCLEOTIDE EXCHANGE FACTOR 18"/>
    <property type="match status" value="1"/>
</dbReference>
<feature type="region of interest" description="Disordered" evidence="1">
    <location>
        <begin position="19"/>
        <end position="92"/>
    </location>
</feature>
<feature type="compositionally biased region" description="Low complexity" evidence="1">
    <location>
        <begin position="307"/>
        <end position="332"/>
    </location>
</feature>